<evidence type="ECO:0000313" key="4">
    <source>
        <dbReference type="EMBL" id="CAF2137115.1"/>
    </source>
</evidence>
<evidence type="ECO:0000256" key="1">
    <source>
        <dbReference type="PROSITE-ProRule" id="PRU00076"/>
    </source>
</evidence>
<dbReference type="EMBL" id="CAJNRG010006612">
    <property type="protein sequence ID" value="CAF2087570.1"/>
    <property type="molecule type" value="Genomic_DNA"/>
</dbReference>
<keyword evidence="8" id="KW-1185">Reference proteome</keyword>
<accession>A0A820BJP8</accession>
<organism evidence="5 7">
    <name type="scientific">Rotaria magnacalcarata</name>
    <dbReference type="NCBI Taxonomy" id="392030"/>
    <lineage>
        <taxon>Eukaryota</taxon>
        <taxon>Metazoa</taxon>
        <taxon>Spiralia</taxon>
        <taxon>Gnathifera</taxon>
        <taxon>Rotifera</taxon>
        <taxon>Eurotatoria</taxon>
        <taxon>Bdelloidea</taxon>
        <taxon>Philodinida</taxon>
        <taxon>Philodinidae</taxon>
        <taxon>Rotaria</taxon>
    </lineage>
</organism>
<evidence type="ECO:0000313" key="6">
    <source>
        <dbReference type="EMBL" id="CAF4405231.1"/>
    </source>
</evidence>
<dbReference type="PROSITE" id="PS50026">
    <property type="entry name" value="EGF_3"/>
    <property type="match status" value="1"/>
</dbReference>
<dbReference type="AlphaFoldDB" id="A0A820BJP8"/>
<proteinExistence type="predicted"/>
<evidence type="ECO:0000313" key="5">
    <source>
        <dbReference type="EMBL" id="CAF4207349.1"/>
    </source>
</evidence>
<dbReference type="SMART" id="SM00181">
    <property type="entry name" value="EGF"/>
    <property type="match status" value="1"/>
</dbReference>
<comment type="caution">
    <text evidence="1">Lacks conserved residue(s) required for the propagation of feature annotation.</text>
</comment>
<dbReference type="Proteomes" id="UP000663887">
    <property type="component" value="Unassembled WGS sequence"/>
</dbReference>
<feature type="disulfide bond" evidence="1">
    <location>
        <begin position="145"/>
        <end position="154"/>
    </location>
</feature>
<dbReference type="Proteomes" id="UP000663856">
    <property type="component" value="Unassembled WGS sequence"/>
</dbReference>
<reference evidence="5" key="1">
    <citation type="submission" date="2021-02" db="EMBL/GenBank/DDBJ databases">
        <authorList>
            <person name="Nowell W R."/>
        </authorList>
    </citation>
    <scope>NUCLEOTIDE SEQUENCE</scope>
</reference>
<name>A0A820BJP8_9BILA</name>
<protein>
    <recommendedName>
        <fullName evidence="2">EGF-like domain-containing protein</fullName>
    </recommendedName>
</protein>
<dbReference type="EMBL" id="CAJOBG010041050">
    <property type="protein sequence ID" value="CAF4405231.1"/>
    <property type="molecule type" value="Genomic_DNA"/>
</dbReference>
<dbReference type="EMBL" id="CAJNRF010012057">
    <property type="protein sequence ID" value="CAF2137115.1"/>
    <property type="molecule type" value="Genomic_DNA"/>
</dbReference>
<dbReference type="PROSITE" id="PS00022">
    <property type="entry name" value="EGF_1"/>
    <property type="match status" value="1"/>
</dbReference>
<keyword evidence="1" id="KW-0245">EGF-like domain</keyword>
<dbReference type="CDD" id="cd00054">
    <property type="entry name" value="EGF_CA"/>
    <property type="match status" value="1"/>
</dbReference>
<comment type="caution">
    <text evidence="5">The sequence shown here is derived from an EMBL/GenBank/DDBJ whole genome shotgun (WGS) entry which is preliminary data.</text>
</comment>
<evidence type="ECO:0000313" key="3">
    <source>
        <dbReference type="EMBL" id="CAF2087570.1"/>
    </source>
</evidence>
<dbReference type="Proteomes" id="UP000663842">
    <property type="component" value="Unassembled WGS sequence"/>
</dbReference>
<dbReference type="Gene3D" id="2.10.25.10">
    <property type="entry name" value="Laminin"/>
    <property type="match status" value="1"/>
</dbReference>
<evidence type="ECO:0000259" key="2">
    <source>
        <dbReference type="PROSITE" id="PS50026"/>
    </source>
</evidence>
<keyword evidence="1" id="KW-1015">Disulfide bond</keyword>
<dbReference type="SUPFAM" id="SSF57196">
    <property type="entry name" value="EGF/Laminin"/>
    <property type="match status" value="1"/>
</dbReference>
<sequence length="266" mass="30195">MTKNSTIHIDASDKVDLLYLKSWILPVNLLFMPVNRMSAELIIPALQNCHVLCNSKYGGQKTNINVESCRCESEIIHIDKEKCNCARDSRWVGIVNNRSICLCSLTKLPPRCLPDSVCKKNVRMNEGLCIPQDHRVSFTSFTCICQDGFSGPTCEHKNGQINISFSDVSIPQALLVYFITVQSFDALSENPMPIRTTMFKKIKFDEDIVMFFMALPFHLVFGQIKSKFHLTVVQHNYTPSAMISAEIVQSQHCPHIRDLFNTSMID</sequence>
<gene>
    <name evidence="6" type="ORF">OVN521_LOCUS35116</name>
    <name evidence="5" type="ORF">UXM345_LOCUS28352</name>
    <name evidence="4" type="ORF">WKI299_LOCUS27559</name>
    <name evidence="3" type="ORF">XDN619_LOCUS15942</name>
</gene>
<feature type="domain" description="EGF-like" evidence="2">
    <location>
        <begin position="114"/>
        <end position="155"/>
    </location>
</feature>
<dbReference type="EMBL" id="CAJOBF010006481">
    <property type="protein sequence ID" value="CAF4207349.1"/>
    <property type="molecule type" value="Genomic_DNA"/>
</dbReference>
<dbReference type="Proteomes" id="UP000663866">
    <property type="component" value="Unassembled WGS sequence"/>
</dbReference>
<evidence type="ECO:0000313" key="8">
    <source>
        <dbReference type="Proteomes" id="UP000663866"/>
    </source>
</evidence>
<dbReference type="InterPro" id="IPR000742">
    <property type="entry name" value="EGF"/>
</dbReference>
<evidence type="ECO:0000313" key="7">
    <source>
        <dbReference type="Proteomes" id="UP000663842"/>
    </source>
</evidence>
<dbReference type="PROSITE" id="PS01186">
    <property type="entry name" value="EGF_2"/>
    <property type="match status" value="1"/>
</dbReference>